<dbReference type="InterPro" id="IPR052158">
    <property type="entry name" value="INH-QAR"/>
</dbReference>
<accession>A0A5N6E7R6</accession>
<feature type="domain" description="DJ-1/PfpI" evidence="1">
    <location>
        <begin position="37"/>
        <end position="211"/>
    </location>
</feature>
<dbReference type="Gene3D" id="3.40.50.880">
    <property type="match status" value="1"/>
</dbReference>
<dbReference type="CDD" id="cd03139">
    <property type="entry name" value="GATase1_PfpI_2"/>
    <property type="match status" value="1"/>
</dbReference>
<dbReference type="AlphaFoldDB" id="A0A5N6E7R6"/>
<reference evidence="2 3" key="1">
    <citation type="submission" date="2019-04" db="EMBL/GenBank/DDBJ databases">
        <title>Fungal friends and foes A comparative genomics study of 23 Aspergillus species from section Flavi.</title>
        <authorList>
            <consortium name="DOE Joint Genome Institute"/>
            <person name="Kjaerbolling I."/>
            <person name="Vesth T.C."/>
            <person name="Frisvad J.C."/>
            <person name="Nybo J.L."/>
            <person name="Theobald S."/>
            <person name="Kildgaard S."/>
            <person name="Petersen T.I."/>
            <person name="Kuo A."/>
            <person name="Sato A."/>
            <person name="Lyhne E.K."/>
            <person name="Kogle M.E."/>
            <person name="Wiebenga A."/>
            <person name="Kun R.S."/>
            <person name="Lubbers R.J."/>
            <person name="Makela M.R."/>
            <person name="Barry K."/>
            <person name="Chovatia M."/>
            <person name="Clum A."/>
            <person name="Daum C."/>
            <person name="Haridas S."/>
            <person name="He G."/>
            <person name="LaButti K."/>
            <person name="Lipzen A."/>
            <person name="Mondo S."/>
            <person name="Pangilinan J."/>
            <person name="Riley R."/>
            <person name="Salamov A."/>
            <person name="Simmons B.A."/>
            <person name="Magnuson J.K."/>
            <person name="Henrissat B."/>
            <person name="Mortensen U.H."/>
            <person name="Larsen T.O."/>
            <person name="De vries R.P."/>
            <person name="Grigoriev I.V."/>
            <person name="Machida M."/>
            <person name="Baker S.E."/>
            <person name="Andersen M.R."/>
        </authorList>
    </citation>
    <scope>NUCLEOTIDE SEQUENCE [LARGE SCALE GENOMIC DNA]</scope>
    <source>
        <strain evidence="2 3">CBS 126849</strain>
    </source>
</reference>
<dbReference type="InterPro" id="IPR002818">
    <property type="entry name" value="DJ-1/PfpI"/>
</dbReference>
<keyword evidence="2" id="KW-0808">Transferase</keyword>
<dbReference type="Pfam" id="PF01965">
    <property type="entry name" value="DJ-1_PfpI"/>
    <property type="match status" value="1"/>
</dbReference>
<dbReference type="InterPro" id="IPR029062">
    <property type="entry name" value="Class_I_gatase-like"/>
</dbReference>
<dbReference type="PANTHER" id="PTHR43130:SF15">
    <property type="entry name" value="THIJ_PFPI FAMILY PROTEIN (AFU_ORTHOLOGUE AFUA_5G14240)"/>
    <property type="match status" value="1"/>
</dbReference>
<protein>
    <submittedName>
        <fullName evidence="2">Class I glutamine amidotransferase-like protein</fullName>
    </submittedName>
</protein>
<dbReference type="GO" id="GO:0016740">
    <property type="term" value="F:transferase activity"/>
    <property type="evidence" value="ECO:0007669"/>
    <property type="project" value="UniProtKB-KW"/>
</dbReference>
<keyword evidence="2" id="KW-0315">Glutamine amidotransferase</keyword>
<sequence>MLAPRALNGDTFGSPRHPLTVCIPPKCSYCSEDRPLRIGVVLFPGFQALDAFGPLDVLNILSWSHNISISLLSLTLDPVSTKPPRKATATGQSILPTHTFASAPPLDVLLIPGGLGTRSLAAPVEHAISFIRSNHVHLKYLITICTGTSLAARAGILDGKRATTNKMAWAETTALRPQVEWVPHARWVVDGNIWTSSGVSAGIDVTLAWVEEVFGANVAEEIARGMEYEWRHDPTHDPFAEHWGLWPL</sequence>
<name>A0A5N6E7R6_9EURO</name>
<evidence type="ECO:0000259" key="1">
    <source>
        <dbReference type="Pfam" id="PF01965"/>
    </source>
</evidence>
<dbReference type="SUPFAM" id="SSF52317">
    <property type="entry name" value="Class I glutamine amidotransferase-like"/>
    <property type="match status" value="1"/>
</dbReference>
<dbReference type="PANTHER" id="PTHR43130">
    <property type="entry name" value="ARAC-FAMILY TRANSCRIPTIONAL REGULATOR"/>
    <property type="match status" value="1"/>
</dbReference>
<dbReference type="EMBL" id="ML733635">
    <property type="protein sequence ID" value="KAB8213337.1"/>
    <property type="molecule type" value="Genomic_DNA"/>
</dbReference>
<proteinExistence type="predicted"/>
<evidence type="ECO:0000313" key="3">
    <source>
        <dbReference type="Proteomes" id="UP000326799"/>
    </source>
</evidence>
<organism evidence="2 3">
    <name type="scientific">Aspergillus novoparasiticus</name>
    <dbReference type="NCBI Taxonomy" id="986946"/>
    <lineage>
        <taxon>Eukaryota</taxon>
        <taxon>Fungi</taxon>
        <taxon>Dikarya</taxon>
        <taxon>Ascomycota</taxon>
        <taxon>Pezizomycotina</taxon>
        <taxon>Eurotiomycetes</taxon>
        <taxon>Eurotiomycetidae</taxon>
        <taxon>Eurotiales</taxon>
        <taxon>Aspergillaceae</taxon>
        <taxon>Aspergillus</taxon>
        <taxon>Aspergillus subgen. Circumdati</taxon>
    </lineage>
</organism>
<dbReference type="Proteomes" id="UP000326799">
    <property type="component" value="Unassembled WGS sequence"/>
</dbReference>
<gene>
    <name evidence="2" type="ORF">BDV33DRAFT_229715</name>
</gene>
<keyword evidence="3" id="KW-1185">Reference proteome</keyword>
<evidence type="ECO:0000313" key="2">
    <source>
        <dbReference type="EMBL" id="KAB8213337.1"/>
    </source>
</evidence>